<reference evidence="2 3" key="1">
    <citation type="journal article" date="2021" name="Commun. Biol.">
        <title>The genome of Shorea leprosula (Dipterocarpaceae) highlights the ecological relevance of drought in aseasonal tropical rainforests.</title>
        <authorList>
            <person name="Ng K.K.S."/>
            <person name="Kobayashi M.J."/>
            <person name="Fawcett J.A."/>
            <person name="Hatakeyama M."/>
            <person name="Paape T."/>
            <person name="Ng C.H."/>
            <person name="Ang C.C."/>
            <person name="Tnah L.H."/>
            <person name="Lee C.T."/>
            <person name="Nishiyama T."/>
            <person name="Sese J."/>
            <person name="O'Brien M.J."/>
            <person name="Copetti D."/>
            <person name="Mohd Noor M.I."/>
            <person name="Ong R.C."/>
            <person name="Putra M."/>
            <person name="Sireger I.Z."/>
            <person name="Indrioko S."/>
            <person name="Kosugi Y."/>
            <person name="Izuno A."/>
            <person name="Isagi Y."/>
            <person name="Lee S.L."/>
            <person name="Shimizu K.K."/>
        </authorList>
    </citation>
    <scope>NUCLEOTIDE SEQUENCE [LARGE SCALE GENOMIC DNA]</scope>
    <source>
        <strain evidence="2">214</strain>
    </source>
</reference>
<dbReference type="Proteomes" id="UP001054252">
    <property type="component" value="Unassembled WGS sequence"/>
</dbReference>
<accession>A0AAV5MQB9</accession>
<comment type="caution">
    <text evidence="2">The sequence shown here is derived from an EMBL/GenBank/DDBJ whole genome shotgun (WGS) entry which is preliminary data.</text>
</comment>
<protein>
    <submittedName>
        <fullName evidence="2">Uncharacterized protein</fullName>
    </submittedName>
</protein>
<evidence type="ECO:0000256" key="1">
    <source>
        <dbReference type="SAM" id="SignalP"/>
    </source>
</evidence>
<organism evidence="2 3">
    <name type="scientific">Rubroshorea leprosula</name>
    <dbReference type="NCBI Taxonomy" id="152421"/>
    <lineage>
        <taxon>Eukaryota</taxon>
        <taxon>Viridiplantae</taxon>
        <taxon>Streptophyta</taxon>
        <taxon>Embryophyta</taxon>
        <taxon>Tracheophyta</taxon>
        <taxon>Spermatophyta</taxon>
        <taxon>Magnoliopsida</taxon>
        <taxon>eudicotyledons</taxon>
        <taxon>Gunneridae</taxon>
        <taxon>Pentapetalae</taxon>
        <taxon>rosids</taxon>
        <taxon>malvids</taxon>
        <taxon>Malvales</taxon>
        <taxon>Dipterocarpaceae</taxon>
        <taxon>Rubroshorea</taxon>
    </lineage>
</organism>
<proteinExistence type="predicted"/>
<keyword evidence="3" id="KW-1185">Reference proteome</keyword>
<feature type="signal peptide" evidence="1">
    <location>
        <begin position="1"/>
        <end position="17"/>
    </location>
</feature>
<sequence length="40" mass="4842">MFLWFFPFFQFQLPVLSQRQCYSVIACYLSQIAVRGHKQL</sequence>
<evidence type="ECO:0000313" key="2">
    <source>
        <dbReference type="EMBL" id="GKV51737.1"/>
    </source>
</evidence>
<feature type="chain" id="PRO_5043371987" evidence="1">
    <location>
        <begin position="18"/>
        <end position="40"/>
    </location>
</feature>
<dbReference type="AlphaFoldDB" id="A0AAV5MQB9"/>
<keyword evidence="1" id="KW-0732">Signal</keyword>
<name>A0AAV5MQB9_9ROSI</name>
<gene>
    <name evidence="2" type="ORF">SLEP1_g58362</name>
</gene>
<dbReference type="EMBL" id="BPVZ01000532">
    <property type="protein sequence ID" value="GKV51737.1"/>
    <property type="molecule type" value="Genomic_DNA"/>
</dbReference>
<evidence type="ECO:0000313" key="3">
    <source>
        <dbReference type="Proteomes" id="UP001054252"/>
    </source>
</evidence>